<feature type="region of interest" description="Disordered" evidence="1">
    <location>
        <begin position="1"/>
        <end position="90"/>
    </location>
</feature>
<dbReference type="EMBL" id="APGJ01000007">
    <property type="protein sequence ID" value="EYD70892.1"/>
    <property type="molecule type" value="Genomic_DNA"/>
</dbReference>
<dbReference type="PATRIC" id="fig|1122180.6.peg.2521"/>
<proteinExistence type="predicted"/>
<keyword evidence="3" id="KW-1185">Reference proteome</keyword>
<evidence type="ECO:0000313" key="2">
    <source>
        <dbReference type="EMBL" id="EYD70892.1"/>
    </source>
</evidence>
<dbReference type="HOGENOM" id="CLU_2260324_0_0_5"/>
<reference evidence="2 3" key="1">
    <citation type="submission" date="2013-03" db="EMBL/GenBank/DDBJ databases">
        <authorList>
            <person name="Fiebig A."/>
            <person name="Goeker M."/>
            <person name="Klenk H.-P.P."/>
        </authorList>
    </citation>
    <scope>NUCLEOTIDE SEQUENCE [LARGE SCALE GENOMIC DNA]</scope>
    <source>
        <strain evidence="2 3">DSM 17492</strain>
    </source>
</reference>
<comment type="caution">
    <text evidence="2">The sequence shown here is derived from an EMBL/GenBank/DDBJ whole genome shotgun (WGS) entry which is preliminary data.</text>
</comment>
<dbReference type="AlphaFoldDB" id="A0A017H8S0"/>
<organism evidence="2 3">
    <name type="scientific">Limimaricola hongkongensis DSM 17492</name>
    <dbReference type="NCBI Taxonomy" id="1122180"/>
    <lineage>
        <taxon>Bacteria</taxon>
        <taxon>Pseudomonadati</taxon>
        <taxon>Pseudomonadota</taxon>
        <taxon>Alphaproteobacteria</taxon>
        <taxon>Rhodobacterales</taxon>
        <taxon>Paracoccaceae</taxon>
        <taxon>Limimaricola</taxon>
    </lineage>
</organism>
<protein>
    <submittedName>
        <fullName evidence="2">Uncharacterized protein</fullName>
    </submittedName>
</protein>
<evidence type="ECO:0000256" key="1">
    <source>
        <dbReference type="SAM" id="MobiDB-lite"/>
    </source>
</evidence>
<gene>
    <name evidence="2" type="ORF">Lokhon_02536</name>
</gene>
<dbReference type="STRING" id="1122180.Lokhon_02536"/>
<sequence>MNDGLLGRSGGQPVSRPAGGAARGVVAKKGVAPWPEASGTVTMPHGNGPPGLPGGRPPASRQPALLALPSSRPCPPIASGRPPKRRVKLPRTIRVVLSSSQLF</sequence>
<evidence type="ECO:0000313" key="3">
    <source>
        <dbReference type="Proteomes" id="UP000025047"/>
    </source>
</evidence>
<dbReference type="Proteomes" id="UP000025047">
    <property type="component" value="Unassembled WGS sequence"/>
</dbReference>
<accession>A0A017H8S0</accession>
<name>A0A017H8S0_9RHOB</name>
<feature type="compositionally biased region" description="Low complexity" evidence="1">
    <location>
        <begin position="16"/>
        <end position="33"/>
    </location>
</feature>